<comment type="catalytic activity">
    <reaction evidence="8 9">
        <text>CMP + ATP = CDP + ADP</text>
        <dbReference type="Rhea" id="RHEA:11600"/>
        <dbReference type="ChEBI" id="CHEBI:30616"/>
        <dbReference type="ChEBI" id="CHEBI:58069"/>
        <dbReference type="ChEBI" id="CHEBI:60377"/>
        <dbReference type="ChEBI" id="CHEBI:456216"/>
        <dbReference type="EC" id="2.7.4.25"/>
    </reaction>
</comment>
<keyword evidence="4 9" id="KW-0547">Nucleotide-binding</keyword>
<dbReference type="Pfam" id="PF02224">
    <property type="entry name" value="Cytidylate_kin"/>
    <property type="match status" value="1"/>
</dbReference>
<comment type="similarity">
    <text evidence="1 9">Belongs to the cytidylate kinase family. Type 1 subfamily.</text>
</comment>
<dbReference type="RefSeq" id="WP_343782499.1">
    <property type="nucleotide sequence ID" value="NZ_BAAACZ010000009.1"/>
</dbReference>
<dbReference type="Gene3D" id="3.40.50.300">
    <property type="entry name" value="P-loop containing nucleotide triphosphate hydrolases"/>
    <property type="match status" value="1"/>
</dbReference>
<dbReference type="SUPFAM" id="SSF52540">
    <property type="entry name" value="P-loop containing nucleoside triphosphate hydrolases"/>
    <property type="match status" value="1"/>
</dbReference>
<keyword evidence="5 9" id="KW-0418">Kinase</keyword>
<evidence type="ECO:0000256" key="5">
    <source>
        <dbReference type="ARBA" id="ARBA00022777"/>
    </source>
</evidence>
<evidence type="ECO:0000259" key="10">
    <source>
        <dbReference type="Pfam" id="PF02224"/>
    </source>
</evidence>
<keyword evidence="12" id="KW-1185">Reference proteome</keyword>
<evidence type="ECO:0000256" key="3">
    <source>
        <dbReference type="ARBA" id="ARBA00022679"/>
    </source>
</evidence>
<reference evidence="12" key="1">
    <citation type="journal article" date="2019" name="Int. J. Syst. Evol. Microbiol.">
        <title>The Global Catalogue of Microorganisms (GCM) 10K type strain sequencing project: providing services to taxonomists for standard genome sequencing and annotation.</title>
        <authorList>
            <consortium name="The Broad Institute Genomics Platform"/>
            <consortium name="The Broad Institute Genome Sequencing Center for Infectious Disease"/>
            <person name="Wu L."/>
            <person name="Ma J."/>
        </authorList>
    </citation>
    <scope>NUCLEOTIDE SEQUENCE [LARGE SCALE GENOMIC DNA]</scope>
    <source>
        <strain evidence="12">JCM 14193</strain>
    </source>
</reference>
<feature type="domain" description="Cytidylate kinase" evidence="10">
    <location>
        <begin position="3"/>
        <end position="216"/>
    </location>
</feature>
<accession>A0ABP3JNA6</accession>
<dbReference type="CDD" id="cd02020">
    <property type="entry name" value="CMPK"/>
    <property type="match status" value="1"/>
</dbReference>
<evidence type="ECO:0000256" key="4">
    <source>
        <dbReference type="ARBA" id="ARBA00022741"/>
    </source>
</evidence>
<dbReference type="Proteomes" id="UP001500740">
    <property type="component" value="Unassembled WGS sequence"/>
</dbReference>
<feature type="binding site" evidence="9">
    <location>
        <begin position="7"/>
        <end position="15"/>
    </location>
    <ligand>
        <name>ATP</name>
        <dbReference type="ChEBI" id="CHEBI:30616"/>
    </ligand>
</feature>
<evidence type="ECO:0000256" key="8">
    <source>
        <dbReference type="ARBA" id="ARBA00048478"/>
    </source>
</evidence>
<comment type="subcellular location">
    <subcellularLocation>
        <location evidence="9">Cytoplasm</location>
    </subcellularLocation>
</comment>
<protein>
    <recommendedName>
        <fullName evidence="9">Cytidylate kinase</fullName>
        <shortName evidence="9">CK</shortName>
        <ecNumber evidence="9">2.7.4.25</ecNumber>
    </recommendedName>
    <alternativeName>
        <fullName evidence="9">Cytidine monophosphate kinase</fullName>
        <shortName evidence="9">CMP kinase</shortName>
    </alternativeName>
</protein>
<dbReference type="InterPro" id="IPR011994">
    <property type="entry name" value="Cytidylate_kinase_dom"/>
</dbReference>
<keyword evidence="3 9" id="KW-0808">Transferase</keyword>
<dbReference type="EMBL" id="BAAACZ010000009">
    <property type="protein sequence ID" value="GAA0458838.1"/>
    <property type="molecule type" value="Genomic_DNA"/>
</dbReference>
<name>A0ABP3JNA6_9BACI</name>
<dbReference type="HAMAP" id="MF_00238">
    <property type="entry name" value="Cytidyl_kinase_type1"/>
    <property type="match status" value="1"/>
</dbReference>
<dbReference type="PANTHER" id="PTHR21299:SF2">
    <property type="entry name" value="CYTIDYLATE KINASE"/>
    <property type="match status" value="1"/>
</dbReference>
<comment type="catalytic activity">
    <reaction evidence="7 9">
        <text>dCMP + ATP = dCDP + ADP</text>
        <dbReference type="Rhea" id="RHEA:25094"/>
        <dbReference type="ChEBI" id="CHEBI:30616"/>
        <dbReference type="ChEBI" id="CHEBI:57566"/>
        <dbReference type="ChEBI" id="CHEBI:58593"/>
        <dbReference type="ChEBI" id="CHEBI:456216"/>
        <dbReference type="EC" id="2.7.4.25"/>
    </reaction>
</comment>
<gene>
    <name evidence="9 11" type="primary">cmk</name>
    <name evidence="11" type="ORF">GCM10008935_12550</name>
</gene>
<evidence type="ECO:0000256" key="6">
    <source>
        <dbReference type="ARBA" id="ARBA00022840"/>
    </source>
</evidence>
<dbReference type="InterPro" id="IPR003136">
    <property type="entry name" value="Cytidylate_kin"/>
</dbReference>
<dbReference type="PANTHER" id="PTHR21299">
    <property type="entry name" value="CYTIDYLATE KINASE/PANTOATE-BETA-ALANINE LIGASE"/>
    <property type="match status" value="1"/>
</dbReference>
<dbReference type="GO" id="GO:0016301">
    <property type="term" value="F:kinase activity"/>
    <property type="evidence" value="ECO:0007669"/>
    <property type="project" value="UniProtKB-KW"/>
</dbReference>
<proteinExistence type="inferred from homology"/>
<keyword evidence="6 9" id="KW-0067">ATP-binding</keyword>
<evidence type="ECO:0000256" key="7">
    <source>
        <dbReference type="ARBA" id="ARBA00047615"/>
    </source>
</evidence>
<evidence type="ECO:0000313" key="12">
    <source>
        <dbReference type="Proteomes" id="UP001500740"/>
    </source>
</evidence>
<evidence type="ECO:0000313" key="11">
    <source>
        <dbReference type="EMBL" id="GAA0458838.1"/>
    </source>
</evidence>
<keyword evidence="2 9" id="KW-0963">Cytoplasm</keyword>
<comment type="caution">
    <text evidence="11">The sequence shown here is derived from an EMBL/GenBank/DDBJ whole genome shotgun (WGS) entry which is preliminary data.</text>
</comment>
<evidence type="ECO:0000256" key="9">
    <source>
        <dbReference type="HAMAP-Rule" id="MF_00238"/>
    </source>
</evidence>
<evidence type="ECO:0000256" key="1">
    <source>
        <dbReference type="ARBA" id="ARBA00009427"/>
    </source>
</evidence>
<evidence type="ECO:0000256" key="2">
    <source>
        <dbReference type="ARBA" id="ARBA00022490"/>
    </source>
</evidence>
<organism evidence="11 12">
    <name type="scientific">Alkalibacillus silvisoli</name>
    <dbReference type="NCBI Taxonomy" id="392823"/>
    <lineage>
        <taxon>Bacteria</taxon>
        <taxon>Bacillati</taxon>
        <taxon>Bacillota</taxon>
        <taxon>Bacilli</taxon>
        <taxon>Bacillales</taxon>
        <taxon>Bacillaceae</taxon>
        <taxon>Alkalibacillus</taxon>
    </lineage>
</organism>
<sequence length="224" mass="25073">MKVAIDGPAAAGKSTVAKKIAKKLDYLYLDTGAMYRALTLKALRESIDLEDEQALAKLSSEIKISFKHKEEQQDVLLNGEDVTKSIRKTDVTNNVSIASKHRLVREQMVDMQRDLANEVNVVVDGRDIGTYVLPDAEVKVFLVASVQERAERRHKENIKSGINSDLEQLKAEIERRDQIDSQREMAPLTKADDAVEIDTTSKSIEDVCNQILTIIKEHSNIKGV</sequence>
<dbReference type="EC" id="2.7.4.25" evidence="9"/>
<dbReference type="NCBIfam" id="TIGR00017">
    <property type="entry name" value="cmk"/>
    <property type="match status" value="1"/>
</dbReference>
<dbReference type="InterPro" id="IPR027417">
    <property type="entry name" value="P-loop_NTPase"/>
</dbReference>